<organism evidence="1">
    <name type="scientific">marine sediment metagenome</name>
    <dbReference type="NCBI Taxonomy" id="412755"/>
    <lineage>
        <taxon>unclassified sequences</taxon>
        <taxon>metagenomes</taxon>
        <taxon>ecological metagenomes</taxon>
    </lineage>
</organism>
<sequence length="38" mass="4269">VAESRQEDYAKMIDMATIAGKPIIAHDKTELTRLSSYD</sequence>
<dbReference type="AlphaFoldDB" id="X1PHA2"/>
<proteinExistence type="predicted"/>
<accession>X1PHA2</accession>
<dbReference type="EMBL" id="BARV01032824">
    <property type="protein sequence ID" value="GAI38390.1"/>
    <property type="molecule type" value="Genomic_DNA"/>
</dbReference>
<gene>
    <name evidence="1" type="ORF">S06H3_51694</name>
</gene>
<feature type="non-terminal residue" evidence="1">
    <location>
        <position position="1"/>
    </location>
</feature>
<name>X1PHA2_9ZZZZ</name>
<protein>
    <submittedName>
        <fullName evidence="1">Uncharacterized protein</fullName>
    </submittedName>
</protein>
<evidence type="ECO:0000313" key="1">
    <source>
        <dbReference type="EMBL" id="GAI38390.1"/>
    </source>
</evidence>
<comment type="caution">
    <text evidence="1">The sequence shown here is derived from an EMBL/GenBank/DDBJ whole genome shotgun (WGS) entry which is preliminary data.</text>
</comment>
<reference evidence="1" key="1">
    <citation type="journal article" date="2014" name="Front. Microbiol.">
        <title>High frequency of phylogenetically diverse reductive dehalogenase-homologous genes in deep subseafloor sedimentary metagenomes.</title>
        <authorList>
            <person name="Kawai M."/>
            <person name="Futagami T."/>
            <person name="Toyoda A."/>
            <person name="Takaki Y."/>
            <person name="Nishi S."/>
            <person name="Hori S."/>
            <person name="Arai W."/>
            <person name="Tsubouchi T."/>
            <person name="Morono Y."/>
            <person name="Uchiyama I."/>
            <person name="Ito T."/>
            <person name="Fujiyama A."/>
            <person name="Inagaki F."/>
            <person name="Takami H."/>
        </authorList>
    </citation>
    <scope>NUCLEOTIDE SEQUENCE</scope>
    <source>
        <strain evidence="1">Expedition CK06-06</strain>
    </source>
</reference>